<dbReference type="PANTHER" id="PTHR33840">
    <property type="match status" value="1"/>
</dbReference>
<organism evidence="2 3">
    <name type="scientific">Luteimonas marina</name>
    <dbReference type="NCBI Taxonomy" id="488485"/>
    <lineage>
        <taxon>Bacteria</taxon>
        <taxon>Pseudomonadati</taxon>
        <taxon>Pseudomonadota</taxon>
        <taxon>Gammaproteobacteria</taxon>
        <taxon>Lysobacterales</taxon>
        <taxon>Lysobacteraceae</taxon>
        <taxon>Luteimonas</taxon>
    </lineage>
</organism>
<name>A0A5C5U1B6_9GAMM</name>
<dbReference type="RefSeq" id="WP_146388458.1">
    <property type="nucleotide sequence ID" value="NZ_VOHK01000005.1"/>
</dbReference>
<reference evidence="2 3" key="1">
    <citation type="journal article" date="2008" name="Int. J. Syst. Evol. Microbiol.">
        <title>Luteimonas marina sp. nov., isolated from seawater.</title>
        <authorList>
            <person name="Baik K.S."/>
            <person name="Park S.C."/>
            <person name="Kim M.S."/>
            <person name="Kim E.M."/>
            <person name="Park C."/>
            <person name="Chun J."/>
            <person name="Seong C.N."/>
        </authorList>
    </citation>
    <scope>NUCLEOTIDE SEQUENCE [LARGE SCALE GENOMIC DNA]</scope>
    <source>
        <strain evidence="2 3">FR1330</strain>
    </source>
</reference>
<evidence type="ECO:0000313" key="3">
    <source>
        <dbReference type="Proteomes" id="UP000319980"/>
    </source>
</evidence>
<comment type="caution">
    <text evidence="2">The sequence shown here is derived from an EMBL/GenBank/DDBJ whole genome shotgun (WGS) entry which is preliminary data.</text>
</comment>
<proteinExistence type="predicted"/>
<dbReference type="Pfam" id="PF09994">
    <property type="entry name" value="T6SS_Tle1-like_cat"/>
    <property type="match status" value="1"/>
</dbReference>
<feature type="domain" description="T6SS Phospholipase effector Tle1-like catalytic" evidence="1">
    <location>
        <begin position="52"/>
        <end position="181"/>
    </location>
</feature>
<sequence length="461" mass="50368">MGGERHPDGVATYPATEEDLASYDRASRELAMFKAPALVDAAQPNERLFLAAFDGTGNSRLKDAAENRTNVAEIYDQAVEHAKREIRFRGDSAIHAGYVEGVGTQGGLGGTRDLISGRTYEARLEEMYLQFVTQAKDWIDRNPDADIRIAAIGFSRGAEQAAGFTRLVEERGILNPEGVEVVRGRDGLIERVTYAGPPLREPGSVVQAVGLFDPVGTGVPRDHDRRPAASVVSGFQITADDERRNLFQGTRITDSGITEDGRFLNVTVAGAHSDIGGSYRLDGLSVRSGNLMIDYLNALGDRPFLVKREVPSDPARNVIHRSEQHQFFYRTSEFDRHGARVHQEELAPPALCRIDCRDAVPRNEAMAAGLAWRQVEMGPVPGARQAAEPAISGHGDVVQRLLEQAKQGNAATIDATARDYLNGEAGQAWLQQAQTRLQEMEHARMMDAPAHAISTPEPAQR</sequence>
<evidence type="ECO:0000313" key="2">
    <source>
        <dbReference type="EMBL" id="TWT19342.1"/>
    </source>
</evidence>
<protein>
    <submittedName>
        <fullName evidence="2">DUF2235 domain-containing protein</fullName>
    </submittedName>
</protein>
<evidence type="ECO:0000259" key="1">
    <source>
        <dbReference type="Pfam" id="PF09994"/>
    </source>
</evidence>
<dbReference type="AlphaFoldDB" id="A0A5C5U1B6"/>
<dbReference type="EMBL" id="VOHK01000005">
    <property type="protein sequence ID" value="TWT19342.1"/>
    <property type="molecule type" value="Genomic_DNA"/>
</dbReference>
<dbReference type="InterPro" id="IPR018712">
    <property type="entry name" value="Tle1-like_cat"/>
</dbReference>
<dbReference type="PANTHER" id="PTHR33840:SF1">
    <property type="entry name" value="TLE1 PHOSPHOLIPASE DOMAIN-CONTAINING PROTEIN"/>
    <property type="match status" value="1"/>
</dbReference>
<gene>
    <name evidence="2" type="ORF">FQY83_13380</name>
</gene>
<dbReference type="OrthoDB" id="5952792at2"/>
<accession>A0A5C5U1B6</accession>
<dbReference type="Proteomes" id="UP000319980">
    <property type="component" value="Unassembled WGS sequence"/>
</dbReference>
<keyword evidence="3" id="KW-1185">Reference proteome</keyword>